<dbReference type="InterPro" id="IPR036388">
    <property type="entry name" value="WH-like_DNA-bd_sf"/>
</dbReference>
<dbReference type="Pfam" id="PF00589">
    <property type="entry name" value="Phage_integrase"/>
    <property type="match status" value="1"/>
</dbReference>
<dbReference type="SUPFAM" id="SSF46785">
    <property type="entry name" value="Winged helix' DNA-binding domain"/>
    <property type="match status" value="1"/>
</dbReference>
<dbReference type="GO" id="GO:0003700">
    <property type="term" value="F:DNA-binding transcription factor activity"/>
    <property type="evidence" value="ECO:0007669"/>
    <property type="project" value="InterPro"/>
</dbReference>
<evidence type="ECO:0000259" key="6">
    <source>
        <dbReference type="PROSITE" id="PS50949"/>
    </source>
</evidence>
<feature type="domain" description="HTH gntR-type" evidence="6">
    <location>
        <begin position="430"/>
        <end position="496"/>
    </location>
</feature>
<dbReference type="GO" id="GO:0006310">
    <property type="term" value="P:DNA recombination"/>
    <property type="evidence" value="ECO:0007669"/>
    <property type="project" value="UniProtKB-KW"/>
</dbReference>
<evidence type="ECO:0000256" key="4">
    <source>
        <dbReference type="ARBA" id="ARBA00023163"/>
    </source>
</evidence>
<dbReference type="AlphaFoldDB" id="A0A6M6JSJ2"/>
<dbReference type="InterPro" id="IPR011010">
    <property type="entry name" value="DNA_brk_join_enz"/>
</dbReference>
<dbReference type="EMBL" id="CP053564">
    <property type="protein sequence ID" value="QJY50066.1"/>
    <property type="molecule type" value="Genomic_DNA"/>
</dbReference>
<dbReference type="Gene3D" id="1.10.150.130">
    <property type="match status" value="1"/>
</dbReference>
<dbReference type="PANTHER" id="PTHR30349">
    <property type="entry name" value="PHAGE INTEGRASE-RELATED"/>
    <property type="match status" value="1"/>
</dbReference>
<dbReference type="InterPro" id="IPR013762">
    <property type="entry name" value="Integrase-like_cat_sf"/>
</dbReference>
<dbReference type="Gene3D" id="1.10.443.10">
    <property type="entry name" value="Intergrase catalytic core"/>
    <property type="match status" value="1"/>
</dbReference>
<evidence type="ECO:0000256" key="3">
    <source>
        <dbReference type="ARBA" id="ARBA00023125"/>
    </source>
</evidence>
<dbReference type="KEGG" id="pbro:HOP40_33460"/>
<dbReference type="InterPro" id="IPR000524">
    <property type="entry name" value="Tscrpt_reg_HTH_GntR"/>
</dbReference>
<evidence type="ECO:0000313" key="8">
    <source>
        <dbReference type="EMBL" id="QJY50066.1"/>
    </source>
</evidence>
<feature type="domain" description="Tyr recombinase" evidence="7">
    <location>
        <begin position="207"/>
        <end position="407"/>
    </location>
</feature>
<dbReference type="RefSeq" id="WP_172167140.1">
    <property type="nucleotide sequence ID" value="NZ_CP053564.1"/>
</dbReference>
<dbReference type="Pfam" id="PF00392">
    <property type="entry name" value="GntR"/>
    <property type="match status" value="1"/>
</dbReference>
<comment type="similarity">
    <text evidence="1">Belongs to the 'phage' integrase family.</text>
</comment>
<sequence>MASHGAGRRRARGAIDVLPSGGLRVRVYAGMDAVTGRRRNLVELIPPGPKAARQAEAARTRLLNQVDEERQPRTGVTMNHLLDQHFELSRWERSTRETYSGYASKHIRPLIGAVQVGALNARTFDSFHAELRRCRNHCGRKRYVDHRTPYEHECDERCRMHECQPLGAATIRQIHFIISGALNRAVRWGWISSNPIVFAETPPAPKAKPRPPSPEEAARILAEAWVDREWGTLVWLAIVTGVRRGELCALRWRDVNLSTGVVSVSRSIGQRNRDTWEKDTKDHQHRRIAVDEETVDILAEHRQRLQDRCDALGEPVPADAYLFSLAPDNSTFMRPNSVSERYSDLADRLGIATSLHKLRHYSATELIAAGVDIRTVAGRLGHGGGGTTTLRVYAAWVSESDQRAAGHMGARMPSRPTVPQLPVCDTERKLYPYEVIADAIRRQIGSRELEQGQFLPGIKAIAASHNVAVGTAHRAVALLVDSGHVTVVRGRGTVVS</sequence>
<organism evidence="8 9">
    <name type="scientific">Pseudonocardia broussonetiae</name>
    <dbReference type="NCBI Taxonomy" id="2736640"/>
    <lineage>
        <taxon>Bacteria</taxon>
        <taxon>Bacillati</taxon>
        <taxon>Actinomycetota</taxon>
        <taxon>Actinomycetes</taxon>
        <taxon>Pseudonocardiales</taxon>
        <taxon>Pseudonocardiaceae</taxon>
        <taxon>Pseudonocardia</taxon>
    </lineage>
</organism>
<name>A0A6M6JSJ2_9PSEU</name>
<dbReference type="PROSITE" id="PS51898">
    <property type="entry name" value="TYR_RECOMBINASE"/>
    <property type="match status" value="1"/>
</dbReference>
<dbReference type="PANTHER" id="PTHR30349:SF41">
    <property type="entry name" value="INTEGRASE_RECOMBINASE PROTEIN MJ0367-RELATED"/>
    <property type="match status" value="1"/>
</dbReference>
<dbReference type="GO" id="GO:0015074">
    <property type="term" value="P:DNA integration"/>
    <property type="evidence" value="ECO:0007669"/>
    <property type="project" value="InterPro"/>
</dbReference>
<protein>
    <submittedName>
        <fullName evidence="8">Tyrosine-type recombinase/integrase</fullName>
    </submittedName>
</protein>
<evidence type="ECO:0000313" key="9">
    <source>
        <dbReference type="Proteomes" id="UP000505377"/>
    </source>
</evidence>
<keyword evidence="3" id="KW-0238">DNA-binding</keyword>
<keyword evidence="2" id="KW-0805">Transcription regulation</keyword>
<dbReference type="InterPro" id="IPR002104">
    <property type="entry name" value="Integrase_catalytic"/>
</dbReference>
<dbReference type="InterPro" id="IPR036390">
    <property type="entry name" value="WH_DNA-bd_sf"/>
</dbReference>
<dbReference type="InterPro" id="IPR050090">
    <property type="entry name" value="Tyrosine_recombinase_XerCD"/>
</dbReference>
<keyword evidence="5" id="KW-0233">DNA recombination</keyword>
<dbReference type="CDD" id="cd07377">
    <property type="entry name" value="WHTH_GntR"/>
    <property type="match status" value="1"/>
</dbReference>
<dbReference type="Proteomes" id="UP000505377">
    <property type="component" value="Chromosome"/>
</dbReference>
<evidence type="ECO:0000256" key="5">
    <source>
        <dbReference type="ARBA" id="ARBA00023172"/>
    </source>
</evidence>
<evidence type="ECO:0000256" key="1">
    <source>
        <dbReference type="ARBA" id="ARBA00008857"/>
    </source>
</evidence>
<proteinExistence type="inferred from homology"/>
<keyword evidence="4" id="KW-0804">Transcription</keyword>
<evidence type="ECO:0000256" key="2">
    <source>
        <dbReference type="ARBA" id="ARBA00023015"/>
    </source>
</evidence>
<dbReference type="PROSITE" id="PS50949">
    <property type="entry name" value="HTH_GNTR"/>
    <property type="match status" value="1"/>
</dbReference>
<evidence type="ECO:0000259" key="7">
    <source>
        <dbReference type="PROSITE" id="PS51898"/>
    </source>
</evidence>
<dbReference type="SMART" id="SM00345">
    <property type="entry name" value="HTH_GNTR"/>
    <property type="match status" value="1"/>
</dbReference>
<dbReference type="Gene3D" id="1.10.10.10">
    <property type="entry name" value="Winged helix-like DNA-binding domain superfamily/Winged helix DNA-binding domain"/>
    <property type="match status" value="1"/>
</dbReference>
<dbReference type="SUPFAM" id="SSF56349">
    <property type="entry name" value="DNA breaking-rejoining enzymes"/>
    <property type="match status" value="1"/>
</dbReference>
<gene>
    <name evidence="8" type="ORF">HOP40_33460</name>
</gene>
<dbReference type="GO" id="GO:0003677">
    <property type="term" value="F:DNA binding"/>
    <property type="evidence" value="ECO:0007669"/>
    <property type="project" value="UniProtKB-KW"/>
</dbReference>
<dbReference type="InterPro" id="IPR010998">
    <property type="entry name" value="Integrase_recombinase_N"/>
</dbReference>
<keyword evidence="9" id="KW-1185">Reference proteome</keyword>
<accession>A0A6M6JSJ2</accession>
<reference evidence="8 9" key="1">
    <citation type="submission" date="2020-05" db="EMBL/GenBank/DDBJ databases">
        <authorList>
            <person name="Mo P."/>
        </authorList>
    </citation>
    <scope>NUCLEOTIDE SEQUENCE [LARGE SCALE GENOMIC DNA]</scope>
    <source>
        <strain evidence="8 9">Gen01</strain>
    </source>
</reference>
<dbReference type="CDD" id="cd01189">
    <property type="entry name" value="INT_ICEBs1_C_like"/>
    <property type="match status" value="1"/>
</dbReference>